<dbReference type="Proteomes" id="UP000004931">
    <property type="component" value="Unassembled WGS sequence"/>
</dbReference>
<dbReference type="InterPro" id="IPR012437">
    <property type="entry name" value="DUF1638"/>
</dbReference>
<gene>
    <name evidence="2" type="ORF">GP2143_05690</name>
</gene>
<dbReference type="eggNOG" id="ENOG502Z8BR">
    <property type="taxonomic scope" value="Bacteria"/>
</dbReference>
<sequence>MPESAQALLVLACGALAHEIQYLKNLNHWSHMEIQCLDAELHNRPWMIAGKLKKKIEQNRGHFERIFVAYADCGSSGQIDKLLSEEGIERLPGAHCYSAFAGEHAFLLMSQREPASFYLTDFLARHFDRLVIKGLKLDSHPELRSTFFGNYRKVVYLSQTSDRSLMQLAASAAKFLEVDFEHVHCGYGDVETALRAQIIAVG</sequence>
<keyword evidence="3" id="KW-1185">Reference proteome</keyword>
<evidence type="ECO:0000313" key="2">
    <source>
        <dbReference type="EMBL" id="EAW31918.1"/>
    </source>
</evidence>
<protein>
    <recommendedName>
        <fullName evidence="1">DUF1638 domain-containing protein</fullName>
    </recommendedName>
</protein>
<feature type="domain" description="DUF1638" evidence="1">
    <location>
        <begin position="36"/>
        <end position="193"/>
    </location>
</feature>
<dbReference type="AlphaFoldDB" id="A0YBI8"/>
<comment type="caution">
    <text evidence="2">The sequence shown here is derived from an EMBL/GenBank/DDBJ whole genome shotgun (WGS) entry which is preliminary data.</text>
</comment>
<dbReference type="EMBL" id="AAVT01000002">
    <property type="protein sequence ID" value="EAW31918.1"/>
    <property type="molecule type" value="Genomic_DNA"/>
</dbReference>
<dbReference type="STRING" id="247633.GP2143_05690"/>
<reference evidence="2 3" key="1">
    <citation type="journal article" date="2010" name="J. Bacteriol.">
        <title>Genome sequence of the oligotrophic marine Gammaproteobacterium HTCC2143, isolated from the Oregon Coast.</title>
        <authorList>
            <person name="Oh H.M."/>
            <person name="Kang I."/>
            <person name="Ferriera S."/>
            <person name="Giovannoni S.J."/>
            <person name="Cho J.C."/>
        </authorList>
    </citation>
    <scope>NUCLEOTIDE SEQUENCE [LARGE SCALE GENOMIC DNA]</scope>
    <source>
        <strain evidence="2 3">HTCC2143</strain>
    </source>
</reference>
<evidence type="ECO:0000313" key="3">
    <source>
        <dbReference type="Proteomes" id="UP000004931"/>
    </source>
</evidence>
<organism evidence="2 3">
    <name type="scientific">marine gamma proteobacterium HTCC2143</name>
    <dbReference type="NCBI Taxonomy" id="247633"/>
    <lineage>
        <taxon>Bacteria</taxon>
        <taxon>Pseudomonadati</taxon>
        <taxon>Pseudomonadota</taxon>
        <taxon>Gammaproteobacteria</taxon>
        <taxon>Cellvibrionales</taxon>
        <taxon>Spongiibacteraceae</taxon>
        <taxon>BD1-7 clade</taxon>
    </lineage>
</organism>
<name>A0YBI8_9GAMM</name>
<accession>A0YBI8</accession>
<evidence type="ECO:0000259" key="1">
    <source>
        <dbReference type="Pfam" id="PF07796"/>
    </source>
</evidence>
<dbReference type="Pfam" id="PF07796">
    <property type="entry name" value="DUF1638"/>
    <property type="match status" value="1"/>
</dbReference>
<proteinExistence type="predicted"/>